<name>A0AAW9JZZ0_CARML</name>
<evidence type="ECO:0000313" key="2">
    <source>
        <dbReference type="Proteomes" id="UP001290462"/>
    </source>
</evidence>
<dbReference type="EMBL" id="JAVBVO010000003">
    <property type="protein sequence ID" value="MDZ5759056.1"/>
    <property type="molecule type" value="Genomic_DNA"/>
</dbReference>
<protein>
    <submittedName>
        <fullName evidence="1">Uncharacterized protein</fullName>
    </submittedName>
</protein>
<sequence length="136" mass="15666">MKKILMLLILFILIGCGKAELKDKKNENNSITDIDRLLGEWESIEDNFIVEITNTNKKNIYKLKFSGEDSNATDLNADDATLSNPNENLYVFKSDNKDLEYTFNFEDDENVTFLFNTIEKDITGTSKPIKMKKIIQ</sequence>
<proteinExistence type="predicted"/>
<reference evidence="1" key="1">
    <citation type="submission" date="2023-08" db="EMBL/GenBank/DDBJ databases">
        <title>Genomic characterization of piscicolin 126 produced by Carnobacterium maltaromaticum CM22 strain isolated from salmon (Salmo salar).</title>
        <authorList>
            <person name="Gonzalez-Gragera E."/>
            <person name="Garcia-Lopez J.D."/>
            <person name="Teso-Perez C."/>
            <person name="Gimenez-Hernandez I."/>
            <person name="Peralta-Sanchez J.M."/>
            <person name="Valdivia E."/>
            <person name="Montalban-Lopez M."/>
            <person name="Martin-Platero A.M."/>
            <person name="Banos A."/>
            <person name="Martinez-Bueno M."/>
        </authorList>
    </citation>
    <scope>NUCLEOTIDE SEQUENCE</scope>
    <source>
        <strain evidence="1">CM22</strain>
    </source>
</reference>
<gene>
    <name evidence="1" type="ORF">RAK27_10340</name>
</gene>
<dbReference type="AlphaFoldDB" id="A0AAW9JZZ0"/>
<dbReference type="PROSITE" id="PS51257">
    <property type="entry name" value="PROKAR_LIPOPROTEIN"/>
    <property type="match status" value="1"/>
</dbReference>
<evidence type="ECO:0000313" key="1">
    <source>
        <dbReference type="EMBL" id="MDZ5759056.1"/>
    </source>
</evidence>
<comment type="caution">
    <text evidence="1">The sequence shown here is derived from an EMBL/GenBank/DDBJ whole genome shotgun (WGS) entry which is preliminary data.</text>
</comment>
<accession>A0AAW9JZZ0</accession>
<dbReference type="Proteomes" id="UP001290462">
    <property type="component" value="Unassembled WGS sequence"/>
</dbReference>
<dbReference type="RefSeq" id="WP_317946406.1">
    <property type="nucleotide sequence ID" value="NZ_JAVBVO010000003.1"/>
</dbReference>
<organism evidence="1 2">
    <name type="scientific">Carnobacterium maltaromaticum</name>
    <name type="common">Carnobacterium piscicola</name>
    <dbReference type="NCBI Taxonomy" id="2751"/>
    <lineage>
        <taxon>Bacteria</taxon>
        <taxon>Bacillati</taxon>
        <taxon>Bacillota</taxon>
        <taxon>Bacilli</taxon>
        <taxon>Lactobacillales</taxon>
        <taxon>Carnobacteriaceae</taxon>
        <taxon>Carnobacterium</taxon>
    </lineage>
</organism>